<reference evidence="2" key="1">
    <citation type="submission" date="2015-04" db="EMBL/GenBank/DDBJ databases">
        <title>Physiological reanalysis, assessment of diazotrophy, and genome sequences of multiple isolates of Streptomyces thermoautotrophicus.</title>
        <authorList>
            <person name="MacKellar D.C."/>
            <person name="Lieber L."/>
            <person name="Norman J."/>
            <person name="Bolger A."/>
            <person name="Tobin C."/>
            <person name="Murray J.W."/>
            <person name="Chang R."/>
            <person name="Ford T."/>
            <person name="Nguyen P.Q."/>
            <person name="Woodward J."/>
            <person name="Permingeat H."/>
            <person name="Joshi N.S."/>
            <person name="Silver P.A."/>
            <person name="Usadel B."/>
            <person name="Rutherford A.W."/>
            <person name="Friesen M."/>
            <person name="Prell J."/>
        </authorList>
    </citation>
    <scope>NUCLEOTIDE SEQUENCE [LARGE SCALE GENOMIC DNA]</scope>
    <source>
        <strain evidence="2">H1</strain>
    </source>
</reference>
<dbReference type="STRING" id="1469144.LI90_4112"/>
<dbReference type="InterPro" id="IPR021373">
    <property type="entry name" value="DUF2993"/>
</dbReference>
<evidence type="ECO:0000313" key="1">
    <source>
        <dbReference type="EMBL" id="KWX03062.1"/>
    </source>
</evidence>
<organism evidence="1 2">
    <name type="scientific">Carbonactinospora thermoautotrophica</name>
    <dbReference type="NCBI Taxonomy" id="1469144"/>
    <lineage>
        <taxon>Bacteria</taxon>
        <taxon>Bacillati</taxon>
        <taxon>Actinomycetota</taxon>
        <taxon>Actinomycetes</taxon>
        <taxon>Kitasatosporales</taxon>
        <taxon>Carbonactinosporaceae</taxon>
        <taxon>Carbonactinospora</taxon>
    </lineage>
</organism>
<dbReference type="Pfam" id="PF11209">
    <property type="entry name" value="LmeA"/>
    <property type="match status" value="1"/>
</dbReference>
<accession>A0A132N0D1</accession>
<evidence type="ECO:0000313" key="2">
    <source>
        <dbReference type="Proteomes" id="UP000070188"/>
    </source>
</evidence>
<dbReference type="EMBL" id="LAXD01000001">
    <property type="protein sequence ID" value="KWX03062.1"/>
    <property type="molecule type" value="Genomic_DNA"/>
</dbReference>
<comment type="caution">
    <text evidence="1">The sequence shown here is derived from an EMBL/GenBank/DDBJ whole genome shotgun (WGS) entry which is preliminary data.</text>
</comment>
<protein>
    <submittedName>
        <fullName evidence="1">Putative secreted protein</fullName>
    </submittedName>
</protein>
<proteinExistence type="predicted"/>
<sequence>MAAMRRLIRVLIVLAVLAALFAAADRIAVRLAQDMAASALAGTGRFGESPTVRIHGFPFLTQVVARRLDQVDVHGRGIHVKGGDLERLDARLYGVRVRDLETRDLLAERVTGTGLVTYPYLQQAVDRSGVEIGPGADGTVRVTSTIRVFGQPVKVRTDGALVAVSGNRISFQPERVTANGVDLGDSTLQRLAQRFELTASVPGLPAGTRITAVRPTEQGVEVDLAGENVSLRGAAVTTSD</sequence>
<dbReference type="PATRIC" id="fig|1469144.10.peg.4409"/>
<name>A0A132N0D1_9ACTN</name>
<keyword evidence="2" id="KW-1185">Reference proteome</keyword>
<dbReference type="AlphaFoldDB" id="A0A132N0D1"/>
<gene>
    <name evidence="1" type="ORF">LI90_4112</name>
</gene>
<dbReference type="Proteomes" id="UP000070188">
    <property type="component" value="Unassembled WGS sequence"/>
</dbReference>